<proteinExistence type="predicted"/>
<dbReference type="AlphaFoldDB" id="A0A8H7CTY3"/>
<evidence type="ECO:0000313" key="2">
    <source>
        <dbReference type="EMBL" id="KAF7348132.1"/>
    </source>
</evidence>
<dbReference type="EMBL" id="JACAZH010000017">
    <property type="protein sequence ID" value="KAF7348132.1"/>
    <property type="molecule type" value="Genomic_DNA"/>
</dbReference>
<comment type="caution">
    <text evidence="2">The sequence shown here is derived from an EMBL/GenBank/DDBJ whole genome shotgun (WGS) entry which is preliminary data.</text>
</comment>
<dbReference type="Proteomes" id="UP000623467">
    <property type="component" value="Unassembled WGS sequence"/>
</dbReference>
<keyword evidence="3" id="KW-1185">Reference proteome</keyword>
<feature type="region of interest" description="Disordered" evidence="1">
    <location>
        <begin position="51"/>
        <end position="81"/>
    </location>
</feature>
<feature type="compositionally biased region" description="Polar residues" evidence="1">
    <location>
        <begin position="63"/>
        <end position="72"/>
    </location>
</feature>
<dbReference type="SUPFAM" id="SSF50044">
    <property type="entry name" value="SH3-domain"/>
    <property type="match status" value="1"/>
</dbReference>
<name>A0A8H7CTY3_9AGAR</name>
<dbReference type="Gene3D" id="2.30.30.40">
    <property type="entry name" value="SH3 Domains"/>
    <property type="match status" value="1"/>
</dbReference>
<evidence type="ECO:0000256" key="1">
    <source>
        <dbReference type="SAM" id="MobiDB-lite"/>
    </source>
</evidence>
<dbReference type="InterPro" id="IPR036028">
    <property type="entry name" value="SH3-like_dom_sf"/>
</dbReference>
<evidence type="ECO:0008006" key="4">
    <source>
        <dbReference type="Google" id="ProtNLM"/>
    </source>
</evidence>
<evidence type="ECO:0000313" key="3">
    <source>
        <dbReference type="Proteomes" id="UP000623467"/>
    </source>
</evidence>
<gene>
    <name evidence="2" type="ORF">MSAN_01766000</name>
</gene>
<sequence length="314" mass="33458">MTRLAEIAERRLLATALLQEAYDLVFGTTFDHSEFSITFDDNVPALPPMVEIRGGPATVPKGDSSSSGNGQPLSPISPISPRSPAVPVSLLVSIENSNVYSDANRRASTGSSASAQYLTYDRNNGASNNQLLTPGTSTPMSVRPFSPTESFAFPAPPRENRSSAWSASDLTTPMPETTMPQITESLVPSSPHTATYSENPFADAFSVPAAAPRSASAEFDAIETIWRPFEQTLQDEMTVRAGDQVKVLAIYDDGWAMIERLGIGKGKGKAIDGNPDVGLIPIDCMRKADESVSSFLAAKRMSSVDATGYTGMAV</sequence>
<organism evidence="2 3">
    <name type="scientific">Mycena sanguinolenta</name>
    <dbReference type="NCBI Taxonomy" id="230812"/>
    <lineage>
        <taxon>Eukaryota</taxon>
        <taxon>Fungi</taxon>
        <taxon>Dikarya</taxon>
        <taxon>Basidiomycota</taxon>
        <taxon>Agaricomycotina</taxon>
        <taxon>Agaricomycetes</taxon>
        <taxon>Agaricomycetidae</taxon>
        <taxon>Agaricales</taxon>
        <taxon>Marasmiineae</taxon>
        <taxon>Mycenaceae</taxon>
        <taxon>Mycena</taxon>
    </lineage>
</organism>
<protein>
    <recommendedName>
        <fullName evidence="4">SH3 domain-containing protein</fullName>
    </recommendedName>
</protein>
<reference evidence="2" key="1">
    <citation type="submission" date="2020-05" db="EMBL/GenBank/DDBJ databases">
        <title>Mycena genomes resolve the evolution of fungal bioluminescence.</title>
        <authorList>
            <person name="Tsai I.J."/>
        </authorList>
    </citation>
    <scope>NUCLEOTIDE SEQUENCE</scope>
    <source>
        <strain evidence="2">160909Yilan</strain>
    </source>
</reference>
<accession>A0A8H7CTY3</accession>
<dbReference type="OrthoDB" id="5340910at2759"/>